<sequence length="111" mass="12859">MNEEIQLLVLVVTLSITIWFTLRWGPTISFMEFPQELLDELDDIGKKKEIKMQARIRVTENPFELIPSEEQCLHIDQVRLLRRKGIADEIIAQMTQRDADKAIASIIHASN</sequence>
<name>A0A0F9K0L6_9ZZZZ</name>
<keyword evidence="1" id="KW-0472">Membrane</keyword>
<reference evidence="2" key="1">
    <citation type="journal article" date="2015" name="Nature">
        <title>Complex archaea that bridge the gap between prokaryotes and eukaryotes.</title>
        <authorList>
            <person name="Spang A."/>
            <person name="Saw J.H."/>
            <person name="Jorgensen S.L."/>
            <person name="Zaremba-Niedzwiedzka K."/>
            <person name="Martijn J."/>
            <person name="Lind A.E."/>
            <person name="van Eijk R."/>
            <person name="Schleper C."/>
            <person name="Guy L."/>
            <person name="Ettema T.J."/>
        </authorList>
    </citation>
    <scope>NUCLEOTIDE SEQUENCE</scope>
</reference>
<keyword evidence="1" id="KW-1133">Transmembrane helix</keyword>
<evidence type="ECO:0000256" key="1">
    <source>
        <dbReference type="SAM" id="Phobius"/>
    </source>
</evidence>
<dbReference type="AlphaFoldDB" id="A0A0F9K0L6"/>
<proteinExistence type="predicted"/>
<gene>
    <name evidence="2" type="ORF">LCGC14_1389380</name>
</gene>
<comment type="caution">
    <text evidence="2">The sequence shown here is derived from an EMBL/GenBank/DDBJ whole genome shotgun (WGS) entry which is preliminary data.</text>
</comment>
<evidence type="ECO:0000313" key="2">
    <source>
        <dbReference type="EMBL" id="KKM75523.1"/>
    </source>
</evidence>
<dbReference type="EMBL" id="LAZR01008964">
    <property type="protein sequence ID" value="KKM75523.1"/>
    <property type="molecule type" value="Genomic_DNA"/>
</dbReference>
<protein>
    <submittedName>
        <fullName evidence="2">Uncharacterized protein</fullName>
    </submittedName>
</protein>
<accession>A0A0F9K0L6</accession>
<feature type="transmembrane region" description="Helical" evidence="1">
    <location>
        <begin position="6"/>
        <end position="25"/>
    </location>
</feature>
<keyword evidence="1" id="KW-0812">Transmembrane</keyword>
<organism evidence="2">
    <name type="scientific">marine sediment metagenome</name>
    <dbReference type="NCBI Taxonomy" id="412755"/>
    <lineage>
        <taxon>unclassified sequences</taxon>
        <taxon>metagenomes</taxon>
        <taxon>ecological metagenomes</taxon>
    </lineage>
</organism>